<protein>
    <recommendedName>
        <fullName evidence="1">VOC domain-containing protein</fullName>
    </recommendedName>
</protein>
<dbReference type="InterPro" id="IPR037523">
    <property type="entry name" value="VOC_core"/>
</dbReference>
<evidence type="ECO:0000313" key="2">
    <source>
        <dbReference type="EMBL" id="SDM92964.1"/>
    </source>
</evidence>
<dbReference type="InterPro" id="IPR041581">
    <property type="entry name" value="Glyoxalase_6"/>
</dbReference>
<feature type="domain" description="VOC" evidence="1">
    <location>
        <begin position="4"/>
        <end position="115"/>
    </location>
</feature>
<dbReference type="EMBL" id="LT629701">
    <property type="protein sequence ID" value="SDM92964.1"/>
    <property type="molecule type" value="Genomic_DNA"/>
</dbReference>
<dbReference type="SUPFAM" id="SSF54593">
    <property type="entry name" value="Glyoxalase/Bleomycin resistance protein/Dihydroxybiphenyl dioxygenase"/>
    <property type="match status" value="1"/>
</dbReference>
<evidence type="ECO:0000313" key="3">
    <source>
        <dbReference type="Proteomes" id="UP000183376"/>
    </source>
</evidence>
<dbReference type="InterPro" id="IPR029068">
    <property type="entry name" value="Glyas_Bleomycin-R_OHBP_Dase"/>
</dbReference>
<proteinExistence type="predicted"/>
<dbReference type="STRING" id="211114.SAMN04489726_4051"/>
<reference evidence="2 3" key="1">
    <citation type="submission" date="2016-10" db="EMBL/GenBank/DDBJ databases">
        <authorList>
            <person name="de Groot N.N."/>
        </authorList>
    </citation>
    <scope>NUCLEOTIDE SEQUENCE [LARGE SCALE GENOMIC DNA]</scope>
    <source>
        <strain evidence="2 3">DSM 44149</strain>
    </source>
</reference>
<dbReference type="OrthoDB" id="15077at2"/>
<dbReference type="eggNOG" id="COG0346">
    <property type="taxonomic scope" value="Bacteria"/>
</dbReference>
<organism evidence="2 3">
    <name type="scientific">Allokutzneria albata</name>
    <name type="common">Kibdelosporangium albatum</name>
    <dbReference type="NCBI Taxonomy" id="211114"/>
    <lineage>
        <taxon>Bacteria</taxon>
        <taxon>Bacillati</taxon>
        <taxon>Actinomycetota</taxon>
        <taxon>Actinomycetes</taxon>
        <taxon>Pseudonocardiales</taxon>
        <taxon>Pseudonocardiaceae</taxon>
        <taxon>Allokutzneria</taxon>
    </lineage>
</organism>
<dbReference type="CDD" id="cd06587">
    <property type="entry name" value="VOC"/>
    <property type="match status" value="1"/>
</dbReference>
<dbReference type="PROSITE" id="PS51819">
    <property type="entry name" value="VOC"/>
    <property type="match status" value="1"/>
</dbReference>
<dbReference type="RefSeq" id="WP_030430440.1">
    <property type="nucleotide sequence ID" value="NZ_JOEF01000013.1"/>
</dbReference>
<keyword evidence="3" id="KW-1185">Reference proteome</keyword>
<dbReference type="Gene3D" id="3.10.180.10">
    <property type="entry name" value="2,3-Dihydroxybiphenyl 1,2-Dioxygenase, domain 1"/>
    <property type="match status" value="1"/>
</dbReference>
<dbReference type="Proteomes" id="UP000183376">
    <property type="component" value="Chromosome I"/>
</dbReference>
<accession>A0A1G9X8A2</accession>
<dbReference type="PANTHER" id="PTHR35908:SF1">
    <property type="entry name" value="CONSERVED PROTEIN"/>
    <property type="match status" value="1"/>
</dbReference>
<gene>
    <name evidence="2" type="ORF">SAMN04489726_4051</name>
</gene>
<sequence>MGLNIACITIDCADPAKLTGFWTEALDFTIVADLGEFVFLAPKDARGAALGLQKVDEPKERKNRVHMDLSADDRAAEVERLVGLGATVQGEFTVPGLTWTVLADPEGNEFCVSERSEMPT</sequence>
<evidence type="ECO:0000259" key="1">
    <source>
        <dbReference type="PROSITE" id="PS51819"/>
    </source>
</evidence>
<dbReference type="AlphaFoldDB" id="A0A1G9X8A2"/>
<name>A0A1G9X8A2_ALLAB</name>
<dbReference type="PANTHER" id="PTHR35908">
    <property type="entry name" value="HYPOTHETICAL FUSION PROTEIN"/>
    <property type="match status" value="1"/>
</dbReference>
<dbReference type="Pfam" id="PF18029">
    <property type="entry name" value="Glyoxalase_6"/>
    <property type="match status" value="1"/>
</dbReference>